<feature type="region of interest" description="Disordered" evidence="1">
    <location>
        <begin position="592"/>
        <end position="624"/>
    </location>
</feature>
<name>A0AAP0NHF3_LIQFO</name>
<dbReference type="EMBL" id="JBBPBK010000013">
    <property type="protein sequence ID" value="KAK9272950.1"/>
    <property type="molecule type" value="Genomic_DNA"/>
</dbReference>
<dbReference type="Proteomes" id="UP001415857">
    <property type="component" value="Unassembled WGS sequence"/>
</dbReference>
<sequence>MYMWGIQMKQKQSYYKEKVSRKEQKESRLPHPVLSMARGDKKFKNKSSSNPQGINKTIEKRFTNQKKQEALNINANSAFVFPIASMNASAPAHPIVPAFVSTRAPIAYDSWATLQGEETMSVDYINGYIFMCNGITKSDCFKHRVFGLPAAKLDVVSKIKPNTKLFLFDFDLKLLYGVFVAVSNGNLGLESTAFGGKFPAQVRFEILRDCLPLPECAFKHVIKDNYQGKKFRQELSNEQVKNLVSLFRDVAVPSSAPNAVQPQKMLPSGIEERVQPPAKLPPLDEQHVAGLQLTSSRLAPDYQYVRQSAPPPLYEHRGSSAHMACVQPAVESQHLPPVSPRSYYEPYYHVESHQPYVPENPALPMKDYYHRYTAVPENVDSEIVPQLGAANDYYKQNLRLATTNAPVQAHDLRPSQFPVPSHEPGHLPSSSLVSDWTAVDSNIPNQVYSGPHQRLPSENTGMGGENVCVSLAAASAPAQAHTPMPSQFQAHSHELAHLPSSYLLAAYWASVASEASNQVYSCPQQRPPSGSTGLGGKNVYISLAGGNAPEPAHAPVPSQFPAPSYETAHLPSTSRPASYWAAVATEVPNQLYSSPHQRLPSGGTGLGGDNVSVSLAGAPPSTYY</sequence>
<dbReference type="InterPro" id="IPR013989">
    <property type="entry name" value="Dev_and_cell_death_domain"/>
</dbReference>
<reference evidence="3 4" key="1">
    <citation type="journal article" date="2024" name="Plant J.">
        <title>Genome sequences and population genomics reveal climatic adaptation and genomic divergence between two closely related sweetgum species.</title>
        <authorList>
            <person name="Xu W.Q."/>
            <person name="Ren C.Q."/>
            <person name="Zhang X.Y."/>
            <person name="Comes H.P."/>
            <person name="Liu X.H."/>
            <person name="Li Y.G."/>
            <person name="Kettle C.J."/>
            <person name="Jalonen R."/>
            <person name="Gaisberger H."/>
            <person name="Ma Y.Z."/>
            <person name="Qiu Y.X."/>
        </authorList>
    </citation>
    <scope>NUCLEOTIDE SEQUENCE [LARGE SCALE GENOMIC DNA]</scope>
    <source>
        <strain evidence="3">Hangzhou</strain>
    </source>
</reference>
<gene>
    <name evidence="3" type="ORF">L1049_003329</name>
</gene>
<dbReference type="PANTHER" id="PTHR46444">
    <property type="entry name" value="DCD (DEVELOPMENT AND CELL DEATH) DOMAIN PROTEIN-RELATED"/>
    <property type="match status" value="1"/>
</dbReference>
<proteinExistence type="predicted"/>
<dbReference type="PANTHER" id="PTHR46444:SF19">
    <property type="entry name" value="OS02G0745600 PROTEIN"/>
    <property type="match status" value="1"/>
</dbReference>
<evidence type="ECO:0000256" key="1">
    <source>
        <dbReference type="SAM" id="MobiDB-lite"/>
    </source>
</evidence>
<comment type="caution">
    <text evidence="3">The sequence shown here is derived from an EMBL/GenBank/DDBJ whole genome shotgun (WGS) entry which is preliminary data.</text>
</comment>
<dbReference type="AlphaFoldDB" id="A0AAP0NHF3"/>
<evidence type="ECO:0000259" key="2">
    <source>
        <dbReference type="PROSITE" id="PS51222"/>
    </source>
</evidence>
<dbReference type="SMART" id="SM00767">
    <property type="entry name" value="DCD"/>
    <property type="match status" value="1"/>
</dbReference>
<keyword evidence="4" id="KW-1185">Reference proteome</keyword>
<organism evidence="3 4">
    <name type="scientific">Liquidambar formosana</name>
    <name type="common">Formosan gum</name>
    <dbReference type="NCBI Taxonomy" id="63359"/>
    <lineage>
        <taxon>Eukaryota</taxon>
        <taxon>Viridiplantae</taxon>
        <taxon>Streptophyta</taxon>
        <taxon>Embryophyta</taxon>
        <taxon>Tracheophyta</taxon>
        <taxon>Spermatophyta</taxon>
        <taxon>Magnoliopsida</taxon>
        <taxon>eudicotyledons</taxon>
        <taxon>Gunneridae</taxon>
        <taxon>Pentapetalae</taxon>
        <taxon>Saxifragales</taxon>
        <taxon>Altingiaceae</taxon>
        <taxon>Liquidambar</taxon>
    </lineage>
</organism>
<accession>A0AAP0NHF3</accession>
<dbReference type="PROSITE" id="PS51222">
    <property type="entry name" value="DCD"/>
    <property type="match status" value="1"/>
</dbReference>
<dbReference type="Pfam" id="PF10539">
    <property type="entry name" value="Dev_Cell_Death"/>
    <property type="match status" value="1"/>
</dbReference>
<evidence type="ECO:0000313" key="3">
    <source>
        <dbReference type="EMBL" id="KAK9272950.1"/>
    </source>
</evidence>
<feature type="domain" description="DCD" evidence="2">
    <location>
        <begin position="123"/>
        <end position="249"/>
    </location>
</feature>
<protein>
    <recommendedName>
        <fullName evidence="2">DCD domain-containing protein</fullName>
    </recommendedName>
</protein>
<evidence type="ECO:0000313" key="4">
    <source>
        <dbReference type="Proteomes" id="UP001415857"/>
    </source>
</evidence>